<dbReference type="GO" id="GO:0003677">
    <property type="term" value="F:DNA binding"/>
    <property type="evidence" value="ECO:0007669"/>
    <property type="project" value="UniProtKB-KW"/>
</dbReference>
<reference evidence="1 2" key="1">
    <citation type="submission" date="2023-08" db="EMBL/GenBank/DDBJ databases">
        <title>Characterization of two Paracoccaceae strains isolated from Phycosphere and proposal of Xinfangfangia lacusdiani sp. nov.</title>
        <authorList>
            <person name="Deng Y."/>
            <person name="Zhang Y.Q."/>
        </authorList>
    </citation>
    <scope>NUCLEOTIDE SEQUENCE [LARGE SCALE GENOMIC DNA]</scope>
    <source>
        <strain evidence="1 2">CPCC 101601</strain>
    </source>
</reference>
<protein>
    <submittedName>
        <fullName evidence="1">MmcQ/YjbR family DNA-binding protein</fullName>
    </submittedName>
</protein>
<dbReference type="Pfam" id="PF04237">
    <property type="entry name" value="YjbR"/>
    <property type="match status" value="1"/>
</dbReference>
<keyword evidence="2" id="KW-1185">Reference proteome</keyword>
<dbReference type="Gene3D" id="3.90.1150.30">
    <property type="match status" value="1"/>
</dbReference>
<dbReference type="RefSeq" id="WP_306679254.1">
    <property type="nucleotide sequence ID" value="NZ_JAVDBT010000003.1"/>
</dbReference>
<evidence type="ECO:0000313" key="1">
    <source>
        <dbReference type="EMBL" id="MDQ2065566.1"/>
    </source>
</evidence>
<dbReference type="EMBL" id="JAVDBT010000003">
    <property type="protein sequence ID" value="MDQ2065566.1"/>
    <property type="molecule type" value="Genomic_DNA"/>
</dbReference>
<comment type="caution">
    <text evidence="1">The sequence shown here is derived from an EMBL/GenBank/DDBJ whole genome shotgun (WGS) entry which is preliminary data.</text>
</comment>
<evidence type="ECO:0000313" key="2">
    <source>
        <dbReference type="Proteomes" id="UP001239680"/>
    </source>
</evidence>
<dbReference type="InterPro" id="IPR058532">
    <property type="entry name" value="YjbR/MT2646/Rv2570-like"/>
</dbReference>
<dbReference type="SUPFAM" id="SSF142906">
    <property type="entry name" value="YjbR-like"/>
    <property type="match status" value="1"/>
</dbReference>
<proteinExistence type="predicted"/>
<sequence>MQDRTFVNQICASLPGAMLSHPFSPAHDCWKLGEKMFAIIGDTGHAVSVKTDHVETAQLLIETGRAQRAAYFHASWVQLPFGLLEDEELRDRIAESYRLIRSALPKKLQAGLAPLP</sequence>
<name>A0ABU0VV12_9RHOB</name>
<organism evidence="1 2">
    <name type="scientific">Pseudogemmobacter lacusdianii</name>
    <dbReference type="NCBI Taxonomy" id="3069608"/>
    <lineage>
        <taxon>Bacteria</taxon>
        <taxon>Pseudomonadati</taxon>
        <taxon>Pseudomonadota</taxon>
        <taxon>Alphaproteobacteria</taxon>
        <taxon>Rhodobacterales</taxon>
        <taxon>Paracoccaceae</taxon>
        <taxon>Pseudogemmobacter</taxon>
    </lineage>
</organism>
<keyword evidence="1" id="KW-0238">DNA-binding</keyword>
<dbReference type="Proteomes" id="UP001239680">
    <property type="component" value="Unassembled WGS sequence"/>
</dbReference>
<accession>A0ABU0VV12</accession>
<gene>
    <name evidence="1" type="ORF">Q9295_04215</name>
</gene>
<dbReference type="InterPro" id="IPR038056">
    <property type="entry name" value="YjbR-like_sf"/>
</dbReference>